<evidence type="ECO:0000313" key="3">
    <source>
        <dbReference type="Proteomes" id="UP001151760"/>
    </source>
</evidence>
<sequence>MFLKHLKDSDSDVKEDTRSSSEFLADLNAEFHVEALLANQKRGKYKALKAELALLTKKIDVISKNKSKKGLVVKSFDWDEESLSSKVEWVTNVKAFMTIAKDEPVMGKADVRKHVLDYTHVDLHYVEDQRKNLLNKFNSLKQELSSCKSELIDLKNTKTHNMSLQNEITILNLDNESLKDEVFDLKKVIEKWTSSKVTLDQLLTKQVPSNIVRALGGRGKRKEAISSKDIVFTKEKTSPYKTVLEITSDTNSECDYQEPLPLLPKLLEAEPISTSNDVIPLADLIQTATISNKTKKVTEKEPPIKTIKRKAQTNAPSILDPYPDKKAESSTKKILLTLMEEVKGLKEQIKPSSNNFASMSQTWSSKLIKGKENTRFGPCKHCGFKNHLSKDCYNQPKCSTCQSTDHLTKEHLNKLL</sequence>
<feature type="coiled-coil region" evidence="1">
    <location>
        <begin position="38"/>
        <end position="65"/>
    </location>
</feature>
<dbReference type="Proteomes" id="UP001151760">
    <property type="component" value="Unassembled WGS sequence"/>
</dbReference>
<evidence type="ECO:0008006" key="4">
    <source>
        <dbReference type="Google" id="ProtNLM"/>
    </source>
</evidence>
<comment type="caution">
    <text evidence="2">The sequence shown here is derived from an EMBL/GenBank/DDBJ whole genome shotgun (WGS) entry which is preliminary data.</text>
</comment>
<accession>A0ABQ5I3Y6</accession>
<evidence type="ECO:0000313" key="2">
    <source>
        <dbReference type="EMBL" id="GJT94825.1"/>
    </source>
</evidence>
<organism evidence="2 3">
    <name type="scientific">Tanacetum coccineum</name>
    <dbReference type="NCBI Taxonomy" id="301880"/>
    <lineage>
        <taxon>Eukaryota</taxon>
        <taxon>Viridiplantae</taxon>
        <taxon>Streptophyta</taxon>
        <taxon>Embryophyta</taxon>
        <taxon>Tracheophyta</taxon>
        <taxon>Spermatophyta</taxon>
        <taxon>Magnoliopsida</taxon>
        <taxon>eudicotyledons</taxon>
        <taxon>Gunneridae</taxon>
        <taxon>Pentapetalae</taxon>
        <taxon>asterids</taxon>
        <taxon>campanulids</taxon>
        <taxon>Asterales</taxon>
        <taxon>Asteraceae</taxon>
        <taxon>Asteroideae</taxon>
        <taxon>Anthemideae</taxon>
        <taxon>Anthemidinae</taxon>
        <taxon>Tanacetum</taxon>
    </lineage>
</organism>
<keyword evidence="1" id="KW-0175">Coiled coil</keyword>
<dbReference type="EMBL" id="BQNB010020332">
    <property type="protein sequence ID" value="GJT94825.1"/>
    <property type="molecule type" value="Genomic_DNA"/>
</dbReference>
<proteinExistence type="predicted"/>
<reference evidence="2" key="1">
    <citation type="journal article" date="2022" name="Int. J. Mol. Sci.">
        <title>Draft Genome of Tanacetum Coccineum: Genomic Comparison of Closely Related Tanacetum-Family Plants.</title>
        <authorList>
            <person name="Yamashiro T."/>
            <person name="Shiraishi A."/>
            <person name="Nakayama K."/>
            <person name="Satake H."/>
        </authorList>
    </citation>
    <scope>NUCLEOTIDE SEQUENCE</scope>
</reference>
<evidence type="ECO:0000256" key="1">
    <source>
        <dbReference type="SAM" id="Coils"/>
    </source>
</evidence>
<feature type="coiled-coil region" evidence="1">
    <location>
        <begin position="123"/>
        <end position="181"/>
    </location>
</feature>
<keyword evidence="3" id="KW-1185">Reference proteome</keyword>
<protein>
    <recommendedName>
        <fullName evidence="4">CCHC-type domain-containing protein</fullName>
    </recommendedName>
</protein>
<reference evidence="2" key="2">
    <citation type="submission" date="2022-01" db="EMBL/GenBank/DDBJ databases">
        <authorList>
            <person name="Yamashiro T."/>
            <person name="Shiraishi A."/>
            <person name="Satake H."/>
            <person name="Nakayama K."/>
        </authorList>
    </citation>
    <scope>NUCLEOTIDE SEQUENCE</scope>
</reference>
<gene>
    <name evidence="2" type="ORF">Tco_1090343</name>
</gene>
<name>A0ABQ5I3Y6_9ASTR</name>